<comment type="caution">
    <text evidence="3">The sequence shown here is derived from an EMBL/GenBank/DDBJ whole genome shotgun (WGS) entry which is preliminary data.</text>
</comment>
<name>A0ABW6PKB7_9NOCA</name>
<evidence type="ECO:0000313" key="4">
    <source>
        <dbReference type="Proteomes" id="UP001601444"/>
    </source>
</evidence>
<gene>
    <name evidence="3" type="ORF">ACFYTF_08400</name>
</gene>
<protein>
    <submittedName>
        <fullName evidence="3">Uncharacterized protein</fullName>
    </submittedName>
</protein>
<evidence type="ECO:0000256" key="2">
    <source>
        <dbReference type="SAM" id="SignalP"/>
    </source>
</evidence>
<sequence length="106" mass="9762">MSVSREGAYAPKLFAGRIAVVAAAATIGMLGAGATATAAPGTGSAEAATGSATGSAGALTGSASGLTGSAAGAANAGAATGALAYLAWQNSHMLTGLIQVLLTPRG</sequence>
<dbReference type="EMBL" id="JBIAMX010000004">
    <property type="protein sequence ID" value="MFF0542844.1"/>
    <property type="molecule type" value="Genomic_DNA"/>
</dbReference>
<feature type="chain" id="PRO_5047227795" evidence="2">
    <location>
        <begin position="39"/>
        <end position="106"/>
    </location>
</feature>
<evidence type="ECO:0000313" key="3">
    <source>
        <dbReference type="EMBL" id="MFF0542844.1"/>
    </source>
</evidence>
<reference evidence="3 4" key="1">
    <citation type="submission" date="2024-10" db="EMBL/GenBank/DDBJ databases">
        <title>The Natural Products Discovery Center: Release of the First 8490 Sequenced Strains for Exploring Actinobacteria Biosynthetic Diversity.</title>
        <authorList>
            <person name="Kalkreuter E."/>
            <person name="Kautsar S.A."/>
            <person name="Yang D."/>
            <person name="Bader C.D."/>
            <person name="Teijaro C.N."/>
            <person name="Fluegel L."/>
            <person name="Davis C.M."/>
            <person name="Simpson J.R."/>
            <person name="Lauterbach L."/>
            <person name="Steele A.D."/>
            <person name="Gui C."/>
            <person name="Meng S."/>
            <person name="Li G."/>
            <person name="Viehrig K."/>
            <person name="Ye F."/>
            <person name="Su P."/>
            <person name="Kiefer A.F."/>
            <person name="Nichols A."/>
            <person name="Cepeda A.J."/>
            <person name="Yan W."/>
            <person name="Fan B."/>
            <person name="Jiang Y."/>
            <person name="Adhikari A."/>
            <person name="Zheng C.-J."/>
            <person name="Schuster L."/>
            <person name="Cowan T.M."/>
            <person name="Smanski M.J."/>
            <person name="Chevrette M.G."/>
            <person name="De Carvalho L.P.S."/>
            <person name="Shen B."/>
        </authorList>
    </citation>
    <scope>NUCLEOTIDE SEQUENCE [LARGE SCALE GENOMIC DNA]</scope>
    <source>
        <strain evidence="3 4">NPDC004045</strain>
    </source>
</reference>
<accession>A0ABW6PKB7</accession>
<feature type="region of interest" description="Disordered" evidence="1">
    <location>
        <begin position="36"/>
        <end position="57"/>
    </location>
</feature>
<evidence type="ECO:0000256" key="1">
    <source>
        <dbReference type="SAM" id="MobiDB-lite"/>
    </source>
</evidence>
<organism evidence="3 4">
    <name type="scientific">Nocardia thailandica</name>
    <dbReference type="NCBI Taxonomy" id="257275"/>
    <lineage>
        <taxon>Bacteria</taxon>
        <taxon>Bacillati</taxon>
        <taxon>Actinomycetota</taxon>
        <taxon>Actinomycetes</taxon>
        <taxon>Mycobacteriales</taxon>
        <taxon>Nocardiaceae</taxon>
        <taxon>Nocardia</taxon>
    </lineage>
</organism>
<dbReference type="Proteomes" id="UP001601444">
    <property type="component" value="Unassembled WGS sequence"/>
</dbReference>
<proteinExistence type="predicted"/>
<keyword evidence="4" id="KW-1185">Reference proteome</keyword>
<feature type="signal peptide" evidence="2">
    <location>
        <begin position="1"/>
        <end position="38"/>
    </location>
</feature>
<dbReference type="RefSeq" id="WP_043657049.1">
    <property type="nucleotide sequence ID" value="NZ_JBIAMX010000004.1"/>
</dbReference>
<keyword evidence="2" id="KW-0732">Signal</keyword>